<dbReference type="AlphaFoldDB" id="E9CS11"/>
<evidence type="ECO:0000313" key="2">
    <source>
        <dbReference type="Proteomes" id="UP000002497"/>
    </source>
</evidence>
<name>E9CS11_COCPS</name>
<gene>
    <name evidence="1" type="ORF">CPSG_00433</name>
</gene>
<organism evidence="2">
    <name type="scientific">Coccidioides posadasii (strain RMSCC 757 / Silveira)</name>
    <name type="common">Valley fever fungus</name>
    <dbReference type="NCBI Taxonomy" id="443226"/>
    <lineage>
        <taxon>Eukaryota</taxon>
        <taxon>Fungi</taxon>
        <taxon>Dikarya</taxon>
        <taxon>Ascomycota</taxon>
        <taxon>Pezizomycotina</taxon>
        <taxon>Eurotiomycetes</taxon>
        <taxon>Eurotiomycetidae</taxon>
        <taxon>Onygenales</taxon>
        <taxon>Onygenaceae</taxon>
        <taxon>Coccidioides</taxon>
    </lineage>
</organism>
<evidence type="ECO:0000313" key="1">
    <source>
        <dbReference type="EMBL" id="EFW22534.1"/>
    </source>
</evidence>
<reference evidence="2" key="2">
    <citation type="submission" date="2010-03" db="EMBL/GenBank/DDBJ databases">
        <title>The genome sequence of Coccidioides posadasii strain Silveira.</title>
        <authorList>
            <consortium name="The Broad Institute Genome Sequencing Center for Infectious Disease"/>
            <person name="Neafsey D."/>
            <person name="Orbach M."/>
            <person name="Henn M.R."/>
            <person name="Cole G.T."/>
            <person name="Galgiani J."/>
            <person name="Gardner M.J."/>
            <person name="Kirkland T.N."/>
            <person name="Taylor J.W."/>
            <person name="Young S.K."/>
            <person name="Zeng Q."/>
            <person name="Koehrsen M."/>
            <person name="Alvarado L."/>
            <person name="Berlin A."/>
            <person name="Borenstein D."/>
            <person name="Chapman S.B."/>
            <person name="Chen Z."/>
            <person name="Engels R."/>
            <person name="Freedman E."/>
            <person name="Gellesch M."/>
            <person name="Goldberg J."/>
            <person name="Griggs A."/>
            <person name="Gujja S."/>
            <person name="Heilman E."/>
            <person name="Heiman D."/>
            <person name="Howarth C."/>
            <person name="Jen D."/>
            <person name="Larson L."/>
            <person name="Mehta T."/>
            <person name="Neiman D."/>
            <person name="Park D."/>
            <person name="Pearson M."/>
            <person name="Richards J."/>
            <person name="Roberts A."/>
            <person name="Saif S."/>
            <person name="Shea T."/>
            <person name="Shenoy N."/>
            <person name="Sisk P."/>
            <person name="Stolte C."/>
            <person name="Sykes S."/>
            <person name="Walk T."/>
            <person name="White J."/>
            <person name="Yandava C."/>
            <person name="Haas B."/>
            <person name="Nusbaum C."/>
            <person name="Birren B."/>
        </authorList>
    </citation>
    <scope>NUCLEOTIDE SEQUENCE [LARGE SCALE GENOMIC DNA]</scope>
    <source>
        <strain evidence="2">RMSCC 757 / Silveira</strain>
    </source>
</reference>
<accession>E9CS11</accession>
<dbReference type="HOGENOM" id="CLU_2359556_0_0_1"/>
<dbReference type="EMBL" id="GL636486">
    <property type="protein sequence ID" value="EFW22534.1"/>
    <property type="molecule type" value="Genomic_DNA"/>
</dbReference>
<keyword evidence="2" id="KW-1185">Reference proteome</keyword>
<proteinExistence type="predicted"/>
<dbReference type="VEuPathDB" id="FungiDB:CPSG_00433"/>
<dbReference type="Proteomes" id="UP000002497">
    <property type="component" value="Unassembled WGS sequence"/>
</dbReference>
<protein>
    <submittedName>
        <fullName evidence="1">Predicted protein</fullName>
    </submittedName>
</protein>
<reference evidence="2" key="1">
    <citation type="journal article" date="2010" name="Genome Res.">
        <title>Population genomic sequencing of Coccidioides fungi reveals recent hybridization and transposon control.</title>
        <authorList>
            <person name="Neafsey D.E."/>
            <person name="Barker B.M."/>
            <person name="Sharpton T.J."/>
            <person name="Stajich J.E."/>
            <person name="Park D.J."/>
            <person name="Whiston E."/>
            <person name="Hung C.-Y."/>
            <person name="McMahan C."/>
            <person name="White J."/>
            <person name="Sykes S."/>
            <person name="Heiman D."/>
            <person name="Young S."/>
            <person name="Zeng Q."/>
            <person name="Abouelleil A."/>
            <person name="Aftuck L."/>
            <person name="Bessette D."/>
            <person name="Brown A."/>
            <person name="FitzGerald M."/>
            <person name="Lui A."/>
            <person name="Macdonald J.P."/>
            <person name="Priest M."/>
            <person name="Orbach M.J."/>
            <person name="Galgiani J.N."/>
            <person name="Kirkland T.N."/>
            <person name="Cole G.T."/>
            <person name="Birren B.W."/>
            <person name="Henn M.R."/>
            <person name="Taylor J.W."/>
            <person name="Rounsley S.D."/>
        </authorList>
    </citation>
    <scope>NUCLEOTIDE SEQUENCE [LARGE SCALE GENOMIC DNA]</scope>
    <source>
        <strain evidence="2">RMSCC 757 / Silveira</strain>
    </source>
</reference>
<sequence>MLTPLPVVIASETLTSIWRNPVLSPGFAYLAEHDDEEPKIEEANYGVKTTPRHMALLSSSADAAKTKQNENQDNAAKSALMDAFDAALHNKGGHQH</sequence>